<gene>
    <name evidence="2" type="ORF">CC1G_13540</name>
</gene>
<dbReference type="InParanoid" id="A8PIS1"/>
<dbReference type="EMBL" id="AACS02000051">
    <property type="protein sequence ID" value="EAU80205.2"/>
    <property type="molecule type" value="Genomic_DNA"/>
</dbReference>
<organism evidence="2 3">
    <name type="scientific">Coprinopsis cinerea (strain Okayama-7 / 130 / ATCC MYA-4618 / FGSC 9003)</name>
    <name type="common">Inky cap fungus</name>
    <name type="synonym">Hormographiella aspergillata</name>
    <dbReference type="NCBI Taxonomy" id="240176"/>
    <lineage>
        <taxon>Eukaryota</taxon>
        <taxon>Fungi</taxon>
        <taxon>Dikarya</taxon>
        <taxon>Basidiomycota</taxon>
        <taxon>Agaricomycotina</taxon>
        <taxon>Agaricomycetes</taxon>
        <taxon>Agaricomycetidae</taxon>
        <taxon>Agaricales</taxon>
        <taxon>Agaricineae</taxon>
        <taxon>Psathyrellaceae</taxon>
        <taxon>Coprinopsis</taxon>
    </lineage>
</organism>
<reference evidence="2 3" key="1">
    <citation type="journal article" date="2010" name="Proc. Natl. Acad. Sci. U.S.A.">
        <title>Insights into evolution of multicellular fungi from the assembled chromosomes of the mushroom Coprinopsis cinerea (Coprinus cinereus).</title>
        <authorList>
            <person name="Stajich J.E."/>
            <person name="Wilke S.K."/>
            <person name="Ahren D."/>
            <person name="Au C.H."/>
            <person name="Birren B.W."/>
            <person name="Borodovsky M."/>
            <person name="Burns C."/>
            <person name="Canback B."/>
            <person name="Casselton L.A."/>
            <person name="Cheng C.K."/>
            <person name="Deng J."/>
            <person name="Dietrich F.S."/>
            <person name="Fargo D.C."/>
            <person name="Farman M.L."/>
            <person name="Gathman A.C."/>
            <person name="Goldberg J."/>
            <person name="Guigo R."/>
            <person name="Hoegger P.J."/>
            <person name="Hooker J.B."/>
            <person name="Huggins A."/>
            <person name="James T.Y."/>
            <person name="Kamada T."/>
            <person name="Kilaru S."/>
            <person name="Kodira C."/>
            <person name="Kues U."/>
            <person name="Kupfer D."/>
            <person name="Kwan H.S."/>
            <person name="Lomsadze A."/>
            <person name="Li W."/>
            <person name="Lilly W.W."/>
            <person name="Ma L.J."/>
            <person name="Mackey A.J."/>
            <person name="Manning G."/>
            <person name="Martin F."/>
            <person name="Muraguchi H."/>
            <person name="Natvig D.O."/>
            <person name="Palmerini H."/>
            <person name="Ramesh M.A."/>
            <person name="Rehmeyer C.J."/>
            <person name="Roe B.A."/>
            <person name="Shenoy N."/>
            <person name="Stanke M."/>
            <person name="Ter-Hovhannisyan V."/>
            <person name="Tunlid A."/>
            <person name="Velagapudi R."/>
            <person name="Vision T.J."/>
            <person name="Zeng Q."/>
            <person name="Zolan M.E."/>
            <person name="Pukkila P.J."/>
        </authorList>
    </citation>
    <scope>NUCLEOTIDE SEQUENCE [LARGE SCALE GENOMIC DNA]</scope>
    <source>
        <strain evidence="3">Okayama-7 / 130 / ATCC MYA-4618 / FGSC 9003</strain>
    </source>
</reference>
<feature type="compositionally biased region" description="Low complexity" evidence="1">
    <location>
        <begin position="16"/>
        <end position="26"/>
    </location>
</feature>
<dbReference type="HOGENOM" id="CLU_2026613_0_0_1"/>
<dbReference type="VEuPathDB" id="FungiDB:CC1G_13540"/>
<keyword evidence="3" id="KW-1185">Reference proteome</keyword>
<evidence type="ECO:0000313" key="3">
    <source>
        <dbReference type="Proteomes" id="UP000001861"/>
    </source>
</evidence>
<proteinExistence type="predicted"/>
<dbReference type="KEGG" id="cci:CC1G_13540"/>
<name>A8PIS1_COPC7</name>
<feature type="region of interest" description="Disordered" evidence="1">
    <location>
        <begin position="1"/>
        <end position="102"/>
    </location>
</feature>
<feature type="compositionally biased region" description="Basic and acidic residues" evidence="1">
    <location>
        <begin position="56"/>
        <end position="68"/>
    </location>
</feature>
<protein>
    <submittedName>
        <fullName evidence="2">Uncharacterized protein</fullName>
    </submittedName>
</protein>
<evidence type="ECO:0000256" key="1">
    <source>
        <dbReference type="SAM" id="MobiDB-lite"/>
    </source>
</evidence>
<sequence length="122" mass="12917">MLRLPPRPYNLRRRPTTGVVDTGPVPTSLPAREAPAGDRPASGTLRGDSEAPLSTNEREAGPGRDRVDGTSGGAEGSRDFSAGIVDTDRGLDKNGSIFGTTRSDYEAKTPDWIEYSVRASSA</sequence>
<dbReference type="Proteomes" id="UP000001861">
    <property type="component" value="Unassembled WGS sequence"/>
</dbReference>
<evidence type="ECO:0000313" key="2">
    <source>
        <dbReference type="EMBL" id="EAU80205.2"/>
    </source>
</evidence>
<dbReference type="RefSeq" id="XP_001841611.2">
    <property type="nucleotide sequence ID" value="XM_001841559.2"/>
</dbReference>
<comment type="caution">
    <text evidence="2">The sequence shown here is derived from an EMBL/GenBank/DDBJ whole genome shotgun (WGS) entry which is preliminary data.</text>
</comment>
<dbReference type="GeneID" id="6018318"/>
<dbReference type="AlphaFoldDB" id="A8PIS1"/>
<accession>A8PIS1</accession>